<dbReference type="EMBL" id="JANPWB010000010">
    <property type="protein sequence ID" value="KAJ1139761.1"/>
    <property type="molecule type" value="Genomic_DNA"/>
</dbReference>
<evidence type="ECO:0000313" key="3">
    <source>
        <dbReference type="EMBL" id="KAJ1139761.1"/>
    </source>
</evidence>
<dbReference type="GO" id="GO:0006355">
    <property type="term" value="P:regulation of DNA-templated transcription"/>
    <property type="evidence" value="ECO:0007669"/>
    <property type="project" value="InterPro"/>
</dbReference>
<evidence type="ECO:0000313" key="4">
    <source>
        <dbReference type="Proteomes" id="UP001066276"/>
    </source>
</evidence>
<dbReference type="AlphaFoldDB" id="A0AAV7QGP7"/>
<dbReference type="Proteomes" id="UP001066276">
    <property type="component" value="Chromosome 6"/>
</dbReference>
<evidence type="ECO:0000259" key="2">
    <source>
        <dbReference type="PROSITE" id="PS50805"/>
    </source>
</evidence>
<dbReference type="CDD" id="cd07765">
    <property type="entry name" value="KRAB_A-box"/>
    <property type="match status" value="1"/>
</dbReference>
<gene>
    <name evidence="3" type="ORF">NDU88_006128</name>
</gene>
<dbReference type="Gene3D" id="6.10.140.140">
    <property type="match status" value="1"/>
</dbReference>
<dbReference type="InterPro" id="IPR050169">
    <property type="entry name" value="Krueppel_C2H2_ZnF"/>
</dbReference>
<proteinExistence type="predicted"/>
<sequence length="361" mass="40738">MFQQPLVKAPVKFSDVVACFSEEEWKLLHEWQNELYNNVMKEIHQVLISLGPLIANSVFSLRVKEKEDVCPLKNRSAKRKSTVTVPPSDIHSNSDVSFGLNQDKTQYLLGPVDSDRRESNNCLTTGVIDSNPDFLFGINQENKQYLDEPPHSDRRESSNCLTTEHESGEPIVSVIIKEEGDTGYMGQDETLEHVSDHRDAGSMNINKSFGQSVKCDDKSAPCKSSTEKVKAKLIHNFVEKSHYTRQVWSGNDQEPSREHKQQDCAVCNLFKIKTTLRIRRDRRLAHNMKVAAEAEFLHGESHSKGEVDFGIPFQGGIIIASPHYVSADESSEEEVEVQVEEPTQKTQVPRLGLKGRQHQGP</sequence>
<reference evidence="3" key="1">
    <citation type="journal article" date="2022" name="bioRxiv">
        <title>Sequencing and chromosome-scale assembly of the giantPleurodeles waltlgenome.</title>
        <authorList>
            <person name="Brown T."/>
            <person name="Elewa A."/>
            <person name="Iarovenko S."/>
            <person name="Subramanian E."/>
            <person name="Araus A.J."/>
            <person name="Petzold A."/>
            <person name="Susuki M."/>
            <person name="Suzuki K.-i.T."/>
            <person name="Hayashi T."/>
            <person name="Toyoda A."/>
            <person name="Oliveira C."/>
            <person name="Osipova E."/>
            <person name="Leigh N.D."/>
            <person name="Simon A."/>
            <person name="Yun M.H."/>
        </authorList>
    </citation>
    <scope>NUCLEOTIDE SEQUENCE</scope>
    <source>
        <strain evidence="3">20211129_DDA</strain>
        <tissue evidence="3">Liver</tissue>
    </source>
</reference>
<protein>
    <recommendedName>
        <fullName evidence="2">KRAB domain-containing protein</fullName>
    </recommendedName>
</protein>
<dbReference type="PANTHER" id="PTHR23232:SF118">
    <property type="entry name" value="ZINC FINGER PROTEIN 746"/>
    <property type="match status" value="1"/>
</dbReference>
<feature type="domain" description="KRAB" evidence="2">
    <location>
        <begin position="11"/>
        <end position="82"/>
    </location>
</feature>
<feature type="region of interest" description="Disordered" evidence="1">
    <location>
        <begin position="329"/>
        <end position="361"/>
    </location>
</feature>
<dbReference type="SMART" id="SM00349">
    <property type="entry name" value="KRAB"/>
    <property type="match status" value="1"/>
</dbReference>
<organism evidence="3 4">
    <name type="scientific">Pleurodeles waltl</name>
    <name type="common">Iberian ribbed newt</name>
    <dbReference type="NCBI Taxonomy" id="8319"/>
    <lineage>
        <taxon>Eukaryota</taxon>
        <taxon>Metazoa</taxon>
        <taxon>Chordata</taxon>
        <taxon>Craniata</taxon>
        <taxon>Vertebrata</taxon>
        <taxon>Euteleostomi</taxon>
        <taxon>Amphibia</taxon>
        <taxon>Batrachia</taxon>
        <taxon>Caudata</taxon>
        <taxon>Salamandroidea</taxon>
        <taxon>Salamandridae</taxon>
        <taxon>Pleurodelinae</taxon>
        <taxon>Pleurodeles</taxon>
    </lineage>
</organism>
<evidence type="ECO:0000256" key="1">
    <source>
        <dbReference type="SAM" id="MobiDB-lite"/>
    </source>
</evidence>
<dbReference type="SUPFAM" id="SSF109640">
    <property type="entry name" value="KRAB domain (Kruppel-associated box)"/>
    <property type="match status" value="1"/>
</dbReference>
<feature type="compositionally biased region" description="Acidic residues" evidence="1">
    <location>
        <begin position="329"/>
        <end position="339"/>
    </location>
</feature>
<feature type="region of interest" description="Disordered" evidence="1">
    <location>
        <begin position="145"/>
        <end position="164"/>
    </location>
</feature>
<dbReference type="PANTHER" id="PTHR23232">
    <property type="entry name" value="KRAB DOMAIN C2H2 ZINC FINGER"/>
    <property type="match status" value="1"/>
</dbReference>
<dbReference type="InterPro" id="IPR036051">
    <property type="entry name" value="KRAB_dom_sf"/>
</dbReference>
<dbReference type="Pfam" id="PF01352">
    <property type="entry name" value="KRAB"/>
    <property type="match status" value="1"/>
</dbReference>
<dbReference type="InterPro" id="IPR001909">
    <property type="entry name" value="KRAB"/>
</dbReference>
<dbReference type="PROSITE" id="PS50805">
    <property type="entry name" value="KRAB"/>
    <property type="match status" value="1"/>
</dbReference>
<keyword evidence="4" id="KW-1185">Reference proteome</keyword>
<accession>A0AAV7QGP7</accession>
<comment type="caution">
    <text evidence="3">The sequence shown here is derived from an EMBL/GenBank/DDBJ whole genome shotgun (WGS) entry which is preliminary data.</text>
</comment>
<name>A0AAV7QGP7_PLEWA</name>